<proteinExistence type="predicted"/>
<keyword evidence="2" id="KW-1133">Transmembrane helix</keyword>
<sequence>MSSPATQLRTRIAPLIGSPAVEKARLRVVPRRAPQRTRVPFVFLVTLVLLGGVVGLLLFNTSMQQAAFATTALEDQAATLAARQQTLEMEIDTLRDPQRLAERAQQMGMVVSGTPAYLDLETHRVLGEPSPATAEQGLRLLPRPEAKPAVLDPEPIVEEVRQVIGDGPTAGSLDDLPDAESPLGGRPVTRDRD</sequence>
<organism evidence="3 4">
    <name type="scientific">Nocardioides aestuarii</name>
    <dbReference type="NCBI Taxonomy" id="252231"/>
    <lineage>
        <taxon>Bacteria</taxon>
        <taxon>Bacillati</taxon>
        <taxon>Actinomycetota</taxon>
        <taxon>Actinomycetes</taxon>
        <taxon>Propionibacteriales</taxon>
        <taxon>Nocardioidaceae</taxon>
        <taxon>Nocardioides</taxon>
    </lineage>
</organism>
<evidence type="ECO:0000313" key="4">
    <source>
        <dbReference type="Proteomes" id="UP001597351"/>
    </source>
</evidence>
<name>A0ABW4TGT1_9ACTN</name>
<dbReference type="RefSeq" id="WP_343915375.1">
    <property type="nucleotide sequence ID" value="NZ_BAAAJT010000002.1"/>
</dbReference>
<keyword evidence="4" id="KW-1185">Reference proteome</keyword>
<dbReference type="EMBL" id="JBHUGD010000001">
    <property type="protein sequence ID" value="MFD1945723.1"/>
    <property type="molecule type" value="Genomic_DNA"/>
</dbReference>
<feature type="region of interest" description="Disordered" evidence="1">
    <location>
        <begin position="161"/>
        <end position="193"/>
    </location>
</feature>
<reference evidence="4" key="1">
    <citation type="journal article" date="2019" name="Int. J. Syst. Evol. Microbiol.">
        <title>The Global Catalogue of Microorganisms (GCM) 10K type strain sequencing project: providing services to taxonomists for standard genome sequencing and annotation.</title>
        <authorList>
            <consortium name="The Broad Institute Genomics Platform"/>
            <consortium name="The Broad Institute Genome Sequencing Center for Infectious Disease"/>
            <person name="Wu L."/>
            <person name="Ma J."/>
        </authorList>
    </citation>
    <scope>NUCLEOTIDE SEQUENCE [LARGE SCALE GENOMIC DNA]</scope>
    <source>
        <strain evidence="4">CGMCC 1.12477</strain>
    </source>
</reference>
<keyword evidence="2" id="KW-0812">Transmembrane</keyword>
<gene>
    <name evidence="3" type="ORF">ACFSDE_02880</name>
</gene>
<accession>A0ABW4TGT1</accession>
<feature type="transmembrane region" description="Helical" evidence="2">
    <location>
        <begin position="41"/>
        <end position="59"/>
    </location>
</feature>
<comment type="caution">
    <text evidence="3">The sequence shown here is derived from an EMBL/GenBank/DDBJ whole genome shotgun (WGS) entry which is preliminary data.</text>
</comment>
<protein>
    <recommendedName>
        <fullName evidence="5">Cell division protein FtsL</fullName>
    </recommendedName>
</protein>
<evidence type="ECO:0000313" key="3">
    <source>
        <dbReference type="EMBL" id="MFD1945723.1"/>
    </source>
</evidence>
<keyword evidence="2" id="KW-0472">Membrane</keyword>
<evidence type="ECO:0008006" key="5">
    <source>
        <dbReference type="Google" id="ProtNLM"/>
    </source>
</evidence>
<evidence type="ECO:0000256" key="1">
    <source>
        <dbReference type="SAM" id="MobiDB-lite"/>
    </source>
</evidence>
<evidence type="ECO:0000256" key="2">
    <source>
        <dbReference type="SAM" id="Phobius"/>
    </source>
</evidence>
<dbReference type="Proteomes" id="UP001597351">
    <property type="component" value="Unassembled WGS sequence"/>
</dbReference>